<proteinExistence type="predicted"/>
<feature type="signal peptide" evidence="2">
    <location>
        <begin position="1"/>
        <end position="32"/>
    </location>
</feature>
<protein>
    <submittedName>
        <fullName evidence="3">Uncharacterized protein</fullName>
    </submittedName>
</protein>
<feature type="chain" id="PRO_5034278234" evidence="2">
    <location>
        <begin position="33"/>
        <end position="399"/>
    </location>
</feature>
<sequence length="399" mass="41653">MKNLIQPLLGLNKMKFFAFLSVFVLSLSLAVAEVAIEKASGSSVTSGKQEKSEHQQLWASDDYSDKDEYDHKEDGNDHGNFDGCSDGDCLESVRRALANATFPFVYKAITSSLPCASGTINFASIIPAETAVVHVGSEAGAKTATITCGGSSATVLNPSDVCPTGHSMIETITVSGQWVTVTIPATVETIVQKETVTVTSAAQTVIQTATATTTLTSTVTATAPVQTVIQTATATTTLTSSITVTAPVRTVIQTTTETTTLTSSITVTAPVQTVIQTATETTTLTSTVTVNQPAETSVGPCAIGASDIYVSCVSTTGDVAGNAESNAYMADEFARQAAKNGCFQLAQWRADGSSPSVLYRMDTMQRGVLQAYISACQSHGIFHCSSTSAPFSEVPCPPF</sequence>
<organism evidence="3 4">
    <name type="scientific">Umbelopsis vinacea</name>
    <dbReference type="NCBI Taxonomy" id="44442"/>
    <lineage>
        <taxon>Eukaryota</taxon>
        <taxon>Fungi</taxon>
        <taxon>Fungi incertae sedis</taxon>
        <taxon>Mucoromycota</taxon>
        <taxon>Mucoromycotina</taxon>
        <taxon>Umbelopsidomycetes</taxon>
        <taxon>Umbelopsidales</taxon>
        <taxon>Umbelopsidaceae</taxon>
        <taxon>Umbelopsis</taxon>
    </lineage>
</organism>
<name>A0A8H7PET9_9FUNG</name>
<evidence type="ECO:0000313" key="4">
    <source>
        <dbReference type="Proteomes" id="UP000612746"/>
    </source>
</evidence>
<feature type="region of interest" description="Disordered" evidence="1">
    <location>
        <begin position="42"/>
        <end position="81"/>
    </location>
</feature>
<feature type="compositionally biased region" description="Basic and acidic residues" evidence="1">
    <location>
        <begin position="66"/>
        <end position="80"/>
    </location>
</feature>
<reference evidence="3" key="1">
    <citation type="submission" date="2020-12" db="EMBL/GenBank/DDBJ databases">
        <title>Metabolic potential, ecology and presence of endohyphal bacteria is reflected in genomic diversity of Mucoromycotina.</title>
        <authorList>
            <person name="Muszewska A."/>
            <person name="Okrasinska A."/>
            <person name="Steczkiewicz K."/>
            <person name="Drgas O."/>
            <person name="Orlowska M."/>
            <person name="Perlinska-Lenart U."/>
            <person name="Aleksandrzak-Piekarczyk T."/>
            <person name="Szatraj K."/>
            <person name="Zielenkiewicz U."/>
            <person name="Pilsyk S."/>
            <person name="Malc E."/>
            <person name="Mieczkowski P."/>
            <person name="Kruszewska J.S."/>
            <person name="Biernat P."/>
            <person name="Pawlowska J."/>
        </authorList>
    </citation>
    <scope>NUCLEOTIDE SEQUENCE</scope>
    <source>
        <strain evidence="3">WA0000051536</strain>
    </source>
</reference>
<keyword evidence="4" id="KW-1185">Reference proteome</keyword>
<evidence type="ECO:0000313" key="3">
    <source>
        <dbReference type="EMBL" id="KAG2172634.1"/>
    </source>
</evidence>
<evidence type="ECO:0000256" key="1">
    <source>
        <dbReference type="SAM" id="MobiDB-lite"/>
    </source>
</evidence>
<dbReference type="EMBL" id="JAEPRA010000022">
    <property type="protein sequence ID" value="KAG2172634.1"/>
    <property type="molecule type" value="Genomic_DNA"/>
</dbReference>
<gene>
    <name evidence="3" type="ORF">INT44_002649</name>
</gene>
<dbReference type="AlphaFoldDB" id="A0A8H7PET9"/>
<dbReference type="Proteomes" id="UP000612746">
    <property type="component" value="Unassembled WGS sequence"/>
</dbReference>
<comment type="caution">
    <text evidence="3">The sequence shown here is derived from an EMBL/GenBank/DDBJ whole genome shotgun (WGS) entry which is preliminary data.</text>
</comment>
<accession>A0A8H7PET9</accession>
<evidence type="ECO:0000256" key="2">
    <source>
        <dbReference type="SAM" id="SignalP"/>
    </source>
</evidence>
<keyword evidence="2" id="KW-0732">Signal</keyword>